<name>A0A7W9NHV0_9PSEU</name>
<organism evidence="2 3">
    <name type="scientific">Kutzneria kofuensis</name>
    <dbReference type="NCBI Taxonomy" id="103725"/>
    <lineage>
        <taxon>Bacteria</taxon>
        <taxon>Bacillati</taxon>
        <taxon>Actinomycetota</taxon>
        <taxon>Actinomycetes</taxon>
        <taxon>Pseudonocardiales</taxon>
        <taxon>Pseudonocardiaceae</taxon>
        <taxon>Kutzneria</taxon>
    </lineage>
</organism>
<protein>
    <submittedName>
        <fullName evidence="2">Uncharacterized protein</fullName>
    </submittedName>
</protein>
<reference evidence="2 3" key="1">
    <citation type="submission" date="2020-08" db="EMBL/GenBank/DDBJ databases">
        <title>Sequencing the genomes of 1000 actinobacteria strains.</title>
        <authorList>
            <person name="Klenk H.-P."/>
        </authorList>
    </citation>
    <scope>NUCLEOTIDE SEQUENCE [LARGE SCALE GENOMIC DNA]</scope>
    <source>
        <strain evidence="2 3">DSM 43851</strain>
    </source>
</reference>
<sequence length="363" mass="39911">MNGEFEGRTGPRWAELRRRDPVWADQILADADALAPHDRSLRGELLRRQAASIRSEAAAEFNVGDVVRNRRTGATLTVTEPVSDWSAQYYEPVVPEAPPSSVGQTETIDRQGPDPWRPVAAEPADATSRTMPSPDADSDTVVDPFGSQDSAFWREWREQQSARLEAMRPEFEAELDAVIEAEADVIWPHQLESGDGHRVRAASHIDDEAVSVEGPDPWRPPHAVPATRSTADADADATVAICARVEQLPEGMITDADLARVGVTPEQFSRLADASAELQAEQWRAEYAAEQAWEARWRARCAVERAGEAVRELHELADAQVEADVAEEASTEQLARWQAEDLAAEESLREADRVLAGEVLGDA</sequence>
<dbReference type="AlphaFoldDB" id="A0A7W9NHV0"/>
<accession>A0A7W9NHV0</accession>
<feature type="region of interest" description="Disordered" evidence="1">
    <location>
        <begin position="96"/>
        <end position="143"/>
    </location>
</feature>
<evidence type="ECO:0000313" key="2">
    <source>
        <dbReference type="EMBL" id="MBB5892626.1"/>
    </source>
</evidence>
<dbReference type="Proteomes" id="UP000585638">
    <property type="component" value="Unassembled WGS sequence"/>
</dbReference>
<evidence type="ECO:0000313" key="3">
    <source>
        <dbReference type="Proteomes" id="UP000585638"/>
    </source>
</evidence>
<gene>
    <name evidence="2" type="ORF">BJ998_003822</name>
</gene>
<feature type="region of interest" description="Disordered" evidence="1">
    <location>
        <begin position="211"/>
        <end position="231"/>
    </location>
</feature>
<comment type="caution">
    <text evidence="2">The sequence shown here is derived from an EMBL/GenBank/DDBJ whole genome shotgun (WGS) entry which is preliminary data.</text>
</comment>
<dbReference type="RefSeq" id="WP_184863496.1">
    <property type="nucleotide sequence ID" value="NZ_JACHIR010000001.1"/>
</dbReference>
<keyword evidence="3" id="KW-1185">Reference proteome</keyword>
<proteinExistence type="predicted"/>
<evidence type="ECO:0000256" key="1">
    <source>
        <dbReference type="SAM" id="MobiDB-lite"/>
    </source>
</evidence>
<dbReference type="EMBL" id="JACHIR010000001">
    <property type="protein sequence ID" value="MBB5892626.1"/>
    <property type="molecule type" value="Genomic_DNA"/>
</dbReference>